<feature type="region of interest" description="Disordered" evidence="5">
    <location>
        <begin position="188"/>
        <end position="211"/>
    </location>
</feature>
<dbReference type="Pfam" id="PF00126">
    <property type="entry name" value="HTH_1"/>
    <property type="match status" value="1"/>
</dbReference>
<dbReference type="GO" id="GO:0003700">
    <property type="term" value="F:DNA-binding transcription factor activity"/>
    <property type="evidence" value="ECO:0007669"/>
    <property type="project" value="InterPro"/>
</dbReference>
<comment type="similarity">
    <text evidence="1">Belongs to the LysR transcriptional regulatory family.</text>
</comment>
<evidence type="ECO:0000259" key="6">
    <source>
        <dbReference type="PROSITE" id="PS50931"/>
    </source>
</evidence>
<dbReference type="GO" id="GO:0003677">
    <property type="term" value="F:DNA binding"/>
    <property type="evidence" value="ECO:0007669"/>
    <property type="project" value="UniProtKB-KW"/>
</dbReference>
<proteinExistence type="inferred from homology"/>
<dbReference type="Pfam" id="PF03466">
    <property type="entry name" value="LysR_substrate"/>
    <property type="match status" value="1"/>
</dbReference>
<keyword evidence="4" id="KW-0804">Transcription</keyword>
<dbReference type="FunFam" id="1.10.10.10:FF:000001">
    <property type="entry name" value="LysR family transcriptional regulator"/>
    <property type="match status" value="1"/>
</dbReference>
<keyword evidence="8" id="KW-1185">Reference proteome</keyword>
<dbReference type="PROSITE" id="PS50931">
    <property type="entry name" value="HTH_LYSR"/>
    <property type="match status" value="1"/>
</dbReference>
<dbReference type="RefSeq" id="WP_183227869.1">
    <property type="nucleotide sequence ID" value="NZ_BMPW01000041.1"/>
</dbReference>
<gene>
    <name evidence="7" type="ORF">FHR83_009186</name>
</gene>
<dbReference type="GO" id="GO:0032993">
    <property type="term" value="C:protein-DNA complex"/>
    <property type="evidence" value="ECO:0007669"/>
    <property type="project" value="TreeGrafter"/>
</dbReference>
<dbReference type="InterPro" id="IPR036390">
    <property type="entry name" value="WH_DNA-bd_sf"/>
</dbReference>
<dbReference type="Gene3D" id="3.40.190.10">
    <property type="entry name" value="Periplasmic binding protein-like II"/>
    <property type="match status" value="2"/>
</dbReference>
<protein>
    <submittedName>
        <fullName evidence="7">DNA-binding transcriptional LysR family regulator</fullName>
    </submittedName>
</protein>
<evidence type="ECO:0000256" key="2">
    <source>
        <dbReference type="ARBA" id="ARBA00023015"/>
    </source>
</evidence>
<name>A0A7W5FK99_9ACTN</name>
<comment type="caution">
    <text evidence="7">The sequence shown here is derived from an EMBL/GenBank/DDBJ whole genome shotgun (WGS) entry which is preliminary data.</text>
</comment>
<dbReference type="PANTHER" id="PTHR30346">
    <property type="entry name" value="TRANSCRIPTIONAL DUAL REGULATOR HCAR-RELATED"/>
    <property type="match status" value="1"/>
</dbReference>
<evidence type="ECO:0000256" key="1">
    <source>
        <dbReference type="ARBA" id="ARBA00009437"/>
    </source>
</evidence>
<evidence type="ECO:0000256" key="3">
    <source>
        <dbReference type="ARBA" id="ARBA00023125"/>
    </source>
</evidence>
<dbReference type="Proteomes" id="UP000590749">
    <property type="component" value="Unassembled WGS sequence"/>
</dbReference>
<dbReference type="AlphaFoldDB" id="A0A7W5FK99"/>
<feature type="domain" description="HTH lysR-type" evidence="6">
    <location>
        <begin position="4"/>
        <end position="61"/>
    </location>
</feature>
<organism evidence="7 8">
    <name type="scientific">Actinoplanes campanulatus</name>
    <dbReference type="NCBI Taxonomy" id="113559"/>
    <lineage>
        <taxon>Bacteria</taxon>
        <taxon>Bacillati</taxon>
        <taxon>Actinomycetota</taxon>
        <taxon>Actinomycetes</taxon>
        <taxon>Micromonosporales</taxon>
        <taxon>Micromonosporaceae</taxon>
        <taxon>Actinoplanes</taxon>
    </lineage>
</organism>
<evidence type="ECO:0000256" key="5">
    <source>
        <dbReference type="SAM" id="MobiDB-lite"/>
    </source>
</evidence>
<dbReference type="EMBL" id="JACHXF010000038">
    <property type="protein sequence ID" value="MBB3101457.1"/>
    <property type="molecule type" value="Genomic_DNA"/>
</dbReference>
<keyword evidence="3 7" id="KW-0238">DNA-binding</keyword>
<reference evidence="7 8" key="1">
    <citation type="submission" date="2020-08" db="EMBL/GenBank/DDBJ databases">
        <title>Genomic Encyclopedia of Type Strains, Phase III (KMG-III): the genomes of soil and plant-associated and newly described type strains.</title>
        <authorList>
            <person name="Whitman W."/>
        </authorList>
    </citation>
    <scope>NUCLEOTIDE SEQUENCE [LARGE SCALE GENOMIC DNA]</scope>
    <source>
        <strain evidence="7 8">CECT 3287</strain>
    </source>
</reference>
<dbReference type="InterPro" id="IPR000847">
    <property type="entry name" value="LysR_HTH_N"/>
</dbReference>
<dbReference type="PANTHER" id="PTHR30346:SF0">
    <property type="entry name" value="HCA OPERON TRANSCRIPTIONAL ACTIVATOR HCAR"/>
    <property type="match status" value="1"/>
</dbReference>
<dbReference type="InterPro" id="IPR005119">
    <property type="entry name" value="LysR_subst-bd"/>
</dbReference>
<dbReference type="Gene3D" id="1.10.10.10">
    <property type="entry name" value="Winged helix-like DNA-binding domain superfamily/Winged helix DNA-binding domain"/>
    <property type="match status" value="1"/>
</dbReference>
<evidence type="ECO:0000313" key="8">
    <source>
        <dbReference type="Proteomes" id="UP000590749"/>
    </source>
</evidence>
<accession>A0A7W5FK99</accession>
<dbReference type="InterPro" id="IPR036388">
    <property type="entry name" value="WH-like_DNA-bd_sf"/>
</dbReference>
<dbReference type="SUPFAM" id="SSF53850">
    <property type="entry name" value="Periplasmic binding protein-like II"/>
    <property type="match status" value="1"/>
</dbReference>
<dbReference type="PRINTS" id="PR00039">
    <property type="entry name" value="HTHLYSR"/>
</dbReference>
<keyword evidence="2" id="KW-0805">Transcription regulation</keyword>
<sequence length="295" mass="32028">MSGLEVRQLRYFVAVAEELHFGRAAERLGMAQPPLSRAIRELERQLGVQLLERTTRQVALTEAGRVLLRDARIALDAVTAADRRVRNAGRPAPALRLAFKPDYDAGLLPRMLAEYQRDPAAVPVELLMGARGEQVPALWDGRADVAMLPTPFDDRGLDFEPLLTEPRLVALAVDDPLAARDGLEPADLAGRLLPDGAPADDETGAPPPGSVLPPCRDLAQIFNMIELGTVVWFPPLSLIRRHRRPGIAYRPVRGLRPSTLAVAWPQASRSPAVAAFVRAATEVAATHTAEDLVAP</sequence>
<evidence type="ECO:0000256" key="4">
    <source>
        <dbReference type="ARBA" id="ARBA00023163"/>
    </source>
</evidence>
<evidence type="ECO:0000313" key="7">
    <source>
        <dbReference type="EMBL" id="MBB3101457.1"/>
    </source>
</evidence>
<dbReference type="SUPFAM" id="SSF46785">
    <property type="entry name" value="Winged helix' DNA-binding domain"/>
    <property type="match status" value="1"/>
</dbReference>